<dbReference type="NCBIfam" id="TIGR00181">
    <property type="entry name" value="pepF"/>
    <property type="match status" value="1"/>
</dbReference>
<dbReference type="Pfam" id="PF01432">
    <property type="entry name" value="Peptidase_M3"/>
    <property type="match status" value="1"/>
</dbReference>
<dbReference type="Pfam" id="PF08439">
    <property type="entry name" value="Peptidase_M3_N"/>
    <property type="match status" value="1"/>
</dbReference>
<evidence type="ECO:0000259" key="7">
    <source>
        <dbReference type="Pfam" id="PF01432"/>
    </source>
</evidence>
<dbReference type="SUPFAM" id="SSF55486">
    <property type="entry name" value="Metalloproteases ('zincins'), catalytic domain"/>
    <property type="match status" value="1"/>
</dbReference>
<dbReference type="CDD" id="cd09608">
    <property type="entry name" value="M3B_PepF"/>
    <property type="match status" value="1"/>
</dbReference>
<dbReference type="AlphaFoldDB" id="A0A9D3AZ65"/>
<dbReference type="InterPro" id="IPR045090">
    <property type="entry name" value="Pept_M3A_M3B"/>
</dbReference>
<comment type="similarity">
    <text evidence="6">Belongs to the peptidase M3B family.</text>
</comment>
<evidence type="ECO:0000256" key="3">
    <source>
        <dbReference type="ARBA" id="ARBA00022801"/>
    </source>
</evidence>
<feature type="domain" description="Oligopeptidase F N-terminal" evidence="8">
    <location>
        <begin position="116"/>
        <end position="185"/>
    </location>
</feature>
<dbReference type="EMBL" id="LSRS01000002">
    <property type="protein sequence ID" value="KAF1086216.1"/>
    <property type="molecule type" value="Genomic_DNA"/>
</dbReference>
<keyword evidence="10" id="KW-1185">Reference proteome</keyword>
<proteinExistence type="inferred from homology"/>
<keyword evidence="2 6" id="KW-0479">Metal-binding</keyword>
<dbReference type="InterPro" id="IPR001567">
    <property type="entry name" value="Pept_M3A_M3B_dom"/>
</dbReference>
<dbReference type="GO" id="GO:0006518">
    <property type="term" value="P:peptide metabolic process"/>
    <property type="evidence" value="ECO:0007669"/>
    <property type="project" value="TreeGrafter"/>
</dbReference>
<organism evidence="9 10">
    <name type="scientific">Sporotomaculum syntrophicum</name>
    <dbReference type="NCBI Taxonomy" id="182264"/>
    <lineage>
        <taxon>Bacteria</taxon>
        <taxon>Bacillati</taxon>
        <taxon>Bacillota</taxon>
        <taxon>Clostridia</taxon>
        <taxon>Eubacteriales</taxon>
        <taxon>Desulfallaceae</taxon>
        <taxon>Sporotomaculum</taxon>
    </lineage>
</organism>
<comment type="function">
    <text evidence="6">Has oligopeptidase activity and degrades a variety of small bioactive peptides.</text>
</comment>
<evidence type="ECO:0000256" key="1">
    <source>
        <dbReference type="ARBA" id="ARBA00022670"/>
    </source>
</evidence>
<evidence type="ECO:0000256" key="2">
    <source>
        <dbReference type="ARBA" id="ARBA00022723"/>
    </source>
</evidence>
<dbReference type="GO" id="GO:0006508">
    <property type="term" value="P:proteolysis"/>
    <property type="evidence" value="ECO:0007669"/>
    <property type="project" value="UniProtKB-KW"/>
</dbReference>
<dbReference type="EC" id="3.4.24.-" evidence="6"/>
<gene>
    <name evidence="9" type="primary">pepF1</name>
    <name evidence="9" type="ORF">SPSYN_00957</name>
</gene>
<evidence type="ECO:0000313" key="9">
    <source>
        <dbReference type="EMBL" id="KAF1086216.1"/>
    </source>
</evidence>
<evidence type="ECO:0000256" key="4">
    <source>
        <dbReference type="ARBA" id="ARBA00022833"/>
    </source>
</evidence>
<dbReference type="InterPro" id="IPR013647">
    <property type="entry name" value="OligopepF_N_dom"/>
</dbReference>
<protein>
    <recommendedName>
        <fullName evidence="6">Oligopeptidase F</fullName>
        <ecNumber evidence="6">3.4.24.-</ecNumber>
    </recommendedName>
</protein>
<name>A0A9D3AZ65_9FIRM</name>
<dbReference type="Proteomes" id="UP000798488">
    <property type="component" value="Unassembled WGS sequence"/>
</dbReference>
<keyword evidence="4 6" id="KW-0862">Zinc</keyword>
<dbReference type="Gene3D" id="1.10.1370.20">
    <property type="entry name" value="Oligoendopeptidase f, C-terminal domain"/>
    <property type="match status" value="1"/>
</dbReference>
<accession>A0A9D3AZ65</accession>
<keyword evidence="1 6" id="KW-0645">Protease</keyword>
<evidence type="ECO:0000313" key="10">
    <source>
        <dbReference type="Proteomes" id="UP000798488"/>
    </source>
</evidence>
<dbReference type="PANTHER" id="PTHR11804">
    <property type="entry name" value="PROTEASE M3 THIMET OLIGOPEPTIDASE-RELATED"/>
    <property type="match status" value="1"/>
</dbReference>
<keyword evidence="3 6" id="KW-0378">Hydrolase</keyword>
<dbReference type="RefSeq" id="WP_161821330.1">
    <property type="nucleotide sequence ID" value="NZ_LSRS01000002.1"/>
</dbReference>
<comment type="cofactor">
    <cofactor evidence="6">
        <name>Zn(2+)</name>
        <dbReference type="ChEBI" id="CHEBI:29105"/>
    </cofactor>
    <text evidence="6">Binds 1 zinc ion.</text>
</comment>
<dbReference type="GO" id="GO:0004222">
    <property type="term" value="F:metalloendopeptidase activity"/>
    <property type="evidence" value="ECO:0007669"/>
    <property type="project" value="UniProtKB-UniRule"/>
</dbReference>
<evidence type="ECO:0000259" key="8">
    <source>
        <dbReference type="Pfam" id="PF08439"/>
    </source>
</evidence>
<feature type="domain" description="Peptidase M3A/M3B catalytic" evidence="7">
    <location>
        <begin position="206"/>
        <end position="584"/>
    </location>
</feature>
<dbReference type="GO" id="GO:0046872">
    <property type="term" value="F:metal ion binding"/>
    <property type="evidence" value="ECO:0007669"/>
    <property type="project" value="UniProtKB-UniRule"/>
</dbReference>
<dbReference type="InterPro" id="IPR042088">
    <property type="entry name" value="OligoPept_F_C"/>
</dbReference>
<reference evidence="9" key="1">
    <citation type="submission" date="2016-02" db="EMBL/GenBank/DDBJ databases">
        <title>Draft Genome Sequence of Sporotomaculum syntrophicum Strain FB, a Syntrophic Benzoate Degrader.</title>
        <authorList>
            <person name="Nobu M.K."/>
            <person name="Narihiro T."/>
            <person name="Qiu Y.-L."/>
            <person name="Ohashi A."/>
            <person name="Liu W.-T."/>
            <person name="Yuji S."/>
        </authorList>
    </citation>
    <scope>NUCLEOTIDE SEQUENCE</scope>
    <source>
        <strain evidence="9">FB</strain>
    </source>
</reference>
<sequence length="605" mass="69922">MNKGNLPTRKEIPDQYKWRLEDIYVSVEAWEQDFRRALDLATRIESYKGKLGASARTLFEAFQLQDRLEALNEKLYTYAHMRRDEDNTNPVYQALSDRAESLSAQVQAAASFMLPEILTVPEQTLEQFLQEEAGLGLYRFVLEKLVRQKPHVLSAAEEQLIARASEVTQASANIFKMFNNADLTFTPVKDEEGNEVELTHGRYLQFMESKDRRVRREAFDSLYGSYSRFRNTLAATLGSSIKKDVFYARARRYPSALEASLFVDNVPVEVYDELIHTVRKNLEPFYRYMRLRKKMLGLSELHMYDIYTPVVKEVNWHITYPEGVEMMREGLAPLGDAYVETMIQGINEGWVDVFENKGKTSGAYSWGPYGTHPYVLLNYQDNLDNVFTLAHEMGHAMHSYYSYTTQPYVYAHYKIFTAEVASTVNESLLVQYLLEKVKDRDKKMYLLNHYLEQFRGTVYRQTMFAEFEKITHERVEAGEALTPELLCSIYHQLNLDYYGPDVVVDNEIDMEWARIPHFYNAFYVYKYATGFSAATALTSLITRDGLPAVTRYIDFLHQGDSDYPLNLLKSAGVDMTTPQAVQECLDMFARLVGELEDLAVGRTVD</sequence>
<keyword evidence="5 6" id="KW-0482">Metalloprotease</keyword>
<dbReference type="OrthoDB" id="9766487at2"/>
<dbReference type="InterPro" id="IPR004438">
    <property type="entry name" value="Peptidase_M3B"/>
</dbReference>
<evidence type="ECO:0000256" key="6">
    <source>
        <dbReference type="RuleBase" id="RU368091"/>
    </source>
</evidence>
<dbReference type="Gene3D" id="1.20.140.70">
    <property type="entry name" value="Oligopeptidase f, N-terminal domain"/>
    <property type="match status" value="1"/>
</dbReference>
<dbReference type="PANTHER" id="PTHR11804:SF84">
    <property type="entry name" value="SACCHAROLYSIN"/>
    <property type="match status" value="1"/>
</dbReference>
<dbReference type="Gene3D" id="1.10.287.830">
    <property type="entry name" value="putative peptidase helix hairpin domain like"/>
    <property type="match status" value="1"/>
</dbReference>
<comment type="caution">
    <text evidence="9">The sequence shown here is derived from an EMBL/GenBank/DDBJ whole genome shotgun (WGS) entry which is preliminary data.</text>
</comment>
<evidence type="ECO:0000256" key="5">
    <source>
        <dbReference type="ARBA" id="ARBA00023049"/>
    </source>
</evidence>